<dbReference type="PATRIC" id="fig|454.4.peg.354"/>
<evidence type="ECO:0000313" key="5">
    <source>
        <dbReference type="EMBL" id="QBR84481.1"/>
    </source>
</evidence>
<dbReference type="STRING" id="454.Lisr_0340"/>
<dbReference type="PROSITE" id="PS51371">
    <property type="entry name" value="CBS"/>
    <property type="match status" value="2"/>
</dbReference>
<dbReference type="InterPro" id="IPR051257">
    <property type="entry name" value="Diverse_CBS-Domain"/>
</dbReference>
<dbReference type="CDD" id="cd04622">
    <property type="entry name" value="CBS_pair_HRP1_like"/>
    <property type="match status" value="1"/>
</dbReference>
<sequence>MQIKEIMSPSPEYISPNTLLKDAALRMRDLDTGFLPVGDKTTNKLVGTVTDRDIVIRALANNTDISHTSVDQIMTGNVLYCYEDEPVEKAAESMKKQQVRRLIVLDRNKNLAGIVSLGDVATHIKDHKLVGDVLESISE</sequence>
<keyword evidence="6" id="KW-1185">Reference proteome</keyword>
<dbReference type="SUPFAM" id="SSF54631">
    <property type="entry name" value="CBS-domain pair"/>
    <property type="match status" value="1"/>
</dbReference>
<organism evidence="4 6">
    <name type="scientific">Legionella israelensis</name>
    <dbReference type="NCBI Taxonomy" id="454"/>
    <lineage>
        <taxon>Bacteria</taxon>
        <taxon>Pseudomonadati</taxon>
        <taxon>Pseudomonadota</taxon>
        <taxon>Gammaproteobacteria</taxon>
        <taxon>Legionellales</taxon>
        <taxon>Legionellaceae</taxon>
        <taxon>Legionella</taxon>
    </lineage>
</organism>
<accession>A0A0W0WMT1</accession>
<dbReference type="InterPro" id="IPR000644">
    <property type="entry name" value="CBS_dom"/>
</dbReference>
<dbReference type="PANTHER" id="PTHR43080">
    <property type="entry name" value="CBS DOMAIN-CONTAINING PROTEIN CBSX3, MITOCHONDRIAL"/>
    <property type="match status" value="1"/>
</dbReference>
<dbReference type="OrthoDB" id="9794094at2"/>
<evidence type="ECO:0000256" key="1">
    <source>
        <dbReference type="ARBA" id="ARBA00023122"/>
    </source>
</evidence>
<evidence type="ECO:0000259" key="3">
    <source>
        <dbReference type="PROSITE" id="PS51371"/>
    </source>
</evidence>
<dbReference type="RefSeq" id="WP_058500727.1">
    <property type="nucleotide sequence ID" value="NZ_CAAAJA010000023.1"/>
</dbReference>
<dbReference type="Proteomes" id="UP000054761">
    <property type="component" value="Unassembled WGS sequence"/>
</dbReference>
<evidence type="ECO:0000313" key="6">
    <source>
        <dbReference type="Proteomes" id="UP000054761"/>
    </source>
</evidence>
<name>A0A0W0WMT1_9GAMM</name>
<evidence type="ECO:0000313" key="7">
    <source>
        <dbReference type="Proteomes" id="UP000295517"/>
    </source>
</evidence>
<evidence type="ECO:0000313" key="4">
    <source>
        <dbReference type="EMBL" id="KTD33632.1"/>
    </source>
</evidence>
<keyword evidence="1 2" id="KW-0129">CBS domain</keyword>
<reference evidence="5 7" key="2">
    <citation type="submission" date="2019-03" db="EMBL/GenBank/DDBJ databases">
        <title>Diverse conjugative elements silence natural transformation in Legionella species.</title>
        <authorList>
            <person name="Durieux I."/>
            <person name="Ginevra C."/>
            <person name="Attaiech L."/>
            <person name="Picq K."/>
            <person name="Juan P.A."/>
            <person name="Jarraud S."/>
            <person name="Charpentier X."/>
        </authorList>
    </citation>
    <scope>NUCLEOTIDE SEQUENCE [LARGE SCALE GENOMIC DNA]</scope>
    <source>
        <strain evidence="5 7">HL-0427-4011</strain>
    </source>
</reference>
<dbReference type="EMBL" id="LNYH01000009">
    <property type="protein sequence ID" value="KTD33632.1"/>
    <property type="molecule type" value="Genomic_DNA"/>
</dbReference>
<protein>
    <submittedName>
        <fullName evidence="4">CBS domain protein</fullName>
    </submittedName>
    <submittedName>
        <fullName evidence="5">CBS domain-containing protein</fullName>
    </submittedName>
</protein>
<feature type="domain" description="CBS" evidence="3">
    <location>
        <begin position="7"/>
        <end position="65"/>
    </location>
</feature>
<gene>
    <name evidence="5" type="ORF">E3983_08975</name>
    <name evidence="4" type="ORF">Lisr_0340</name>
</gene>
<dbReference type="PANTHER" id="PTHR43080:SF2">
    <property type="entry name" value="CBS DOMAIN-CONTAINING PROTEIN"/>
    <property type="match status" value="1"/>
</dbReference>
<dbReference type="Proteomes" id="UP000295517">
    <property type="component" value="Chromosome"/>
</dbReference>
<dbReference type="Pfam" id="PF00571">
    <property type="entry name" value="CBS"/>
    <property type="match status" value="2"/>
</dbReference>
<evidence type="ECO:0000256" key="2">
    <source>
        <dbReference type="PROSITE-ProRule" id="PRU00703"/>
    </source>
</evidence>
<dbReference type="Gene3D" id="3.10.580.10">
    <property type="entry name" value="CBS-domain"/>
    <property type="match status" value="1"/>
</dbReference>
<reference evidence="4 6" key="1">
    <citation type="submission" date="2015-11" db="EMBL/GenBank/DDBJ databases">
        <title>Genomic analysis of 38 Legionella species identifies large and diverse effector repertoires.</title>
        <authorList>
            <person name="Burstein D."/>
            <person name="Amaro F."/>
            <person name="Zusman T."/>
            <person name="Lifshitz Z."/>
            <person name="Cohen O."/>
            <person name="Gilbert J.A."/>
            <person name="Pupko T."/>
            <person name="Shuman H.A."/>
            <person name="Segal G."/>
        </authorList>
    </citation>
    <scope>NUCLEOTIDE SEQUENCE [LARGE SCALE GENOMIC DNA]</scope>
    <source>
        <strain evidence="4 6">Bercovier 4</strain>
    </source>
</reference>
<dbReference type="SMART" id="SM00116">
    <property type="entry name" value="CBS"/>
    <property type="match status" value="2"/>
</dbReference>
<dbReference type="AlphaFoldDB" id="A0A0W0WMT1"/>
<proteinExistence type="predicted"/>
<dbReference type="EMBL" id="CP038254">
    <property type="protein sequence ID" value="QBR84481.1"/>
    <property type="molecule type" value="Genomic_DNA"/>
</dbReference>
<dbReference type="InterPro" id="IPR046342">
    <property type="entry name" value="CBS_dom_sf"/>
</dbReference>
<feature type="domain" description="CBS" evidence="3">
    <location>
        <begin position="74"/>
        <end position="133"/>
    </location>
</feature>